<dbReference type="EMBL" id="AAMCFY010000013">
    <property type="protein sequence ID" value="EDF8918459.1"/>
    <property type="molecule type" value="Genomic_DNA"/>
</dbReference>
<reference evidence="1" key="1">
    <citation type="submission" date="2019-10" db="EMBL/GenBank/DDBJ databases">
        <authorList>
            <consortium name="PulseNet: The National Subtyping Network for Foodborne Disease Surveillance"/>
            <person name="Tarr C.L."/>
            <person name="Trees E."/>
            <person name="Katz L.S."/>
            <person name="Carleton-Romer H.A."/>
            <person name="Stroika S."/>
            <person name="Kucerova Z."/>
            <person name="Roache K.F."/>
            <person name="Sabol A.L."/>
            <person name="Besser J."/>
            <person name="Gerner-Smidt P."/>
        </authorList>
    </citation>
    <scope>NUCLEOTIDE SEQUENCE</scope>
    <source>
        <strain evidence="1">PNUSAS108628</strain>
    </source>
</reference>
<accession>A0A629K6J1</accession>
<proteinExistence type="predicted"/>
<gene>
    <name evidence="1" type="ORF">GCB20_05715</name>
</gene>
<sequence length="64" mass="7271">MKFDIILHLRKKAEKDINRAMREAESGNDLEAAKLFMRAGGTLITLGRGLEVEINEENSQFITH</sequence>
<evidence type="ECO:0000313" key="1">
    <source>
        <dbReference type="EMBL" id="EDF8918459.1"/>
    </source>
</evidence>
<name>A0A629K6J1_SALER</name>
<dbReference type="AlphaFoldDB" id="A0A629K6J1"/>
<organism evidence="1">
    <name type="scientific">Salmonella enterica</name>
    <name type="common">Salmonella choleraesuis</name>
    <dbReference type="NCBI Taxonomy" id="28901"/>
    <lineage>
        <taxon>Bacteria</taxon>
        <taxon>Pseudomonadati</taxon>
        <taxon>Pseudomonadota</taxon>
        <taxon>Gammaproteobacteria</taxon>
        <taxon>Enterobacterales</taxon>
        <taxon>Enterobacteriaceae</taxon>
        <taxon>Salmonella</taxon>
    </lineage>
</organism>
<comment type="caution">
    <text evidence="1">The sequence shown here is derived from an EMBL/GenBank/DDBJ whole genome shotgun (WGS) entry which is preliminary data.</text>
</comment>
<protein>
    <submittedName>
        <fullName evidence="1">Uncharacterized protein</fullName>
    </submittedName>
</protein>